<dbReference type="SMART" id="SM00849">
    <property type="entry name" value="Lactamase_B"/>
    <property type="match status" value="1"/>
</dbReference>
<dbReference type="Pfam" id="PF00753">
    <property type="entry name" value="Lactamase_B"/>
    <property type="match status" value="1"/>
</dbReference>
<dbReference type="Gene3D" id="3.60.15.10">
    <property type="entry name" value="Ribonuclease Z/Hydroxyacylglutathione hydrolase-like"/>
    <property type="match status" value="1"/>
</dbReference>
<dbReference type="PANTHER" id="PTHR42951:SF4">
    <property type="entry name" value="ACYL-COENZYME A THIOESTERASE MBLAC2"/>
    <property type="match status" value="1"/>
</dbReference>
<dbReference type="EC" id="3.5.2.6" evidence="6"/>
<evidence type="ECO:0000256" key="2">
    <source>
        <dbReference type="ARBA" id="ARBA00001947"/>
    </source>
</evidence>
<dbReference type="SUPFAM" id="SSF56281">
    <property type="entry name" value="Metallo-hydrolase/oxidoreductase"/>
    <property type="match status" value="1"/>
</dbReference>
<comment type="cofactor">
    <cofactor evidence="2">
        <name>Zn(2+)</name>
        <dbReference type="ChEBI" id="CHEBI:29105"/>
    </cofactor>
</comment>
<evidence type="ECO:0000256" key="5">
    <source>
        <dbReference type="ARBA" id="ARBA00011245"/>
    </source>
</evidence>
<evidence type="ECO:0000256" key="6">
    <source>
        <dbReference type="ARBA" id="ARBA00012865"/>
    </source>
</evidence>
<reference evidence="16" key="1">
    <citation type="journal article" date="2019" name="Int. J. Syst. Evol. Microbiol.">
        <title>The Global Catalogue of Microorganisms (GCM) 10K type strain sequencing project: providing services to taxonomists for standard genome sequencing and annotation.</title>
        <authorList>
            <consortium name="The Broad Institute Genomics Platform"/>
            <consortium name="The Broad Institute Genome Sequencing Center for Infectious Disease"/>
            <person name="Wu L."/>
            <person name="Ma J."/>
        </authorList>
    </citation>
    <scope>NUCLEOTIDE SEQUENCE [LARGE SCALE GENOMIC DNA]</scope>
    <source>
        <strain evidence="16">JCM 18401</strain>
    </source>
</reference>
<dbReference type="InterPro" id="IPR036866">
    <property type="entry name" value="RibonucZ/Hydroxyglut_hydro"/>
</dbReference>
<keyword evidence="7" id="KW-0479">Metal-binding</keyword>
<evidence type="ECO:0000259" key="14">
    <source>
        <dbReference type="SMART" id="SM00849"/>
    </source>
</evidence>
<name>A0ABP9FFG5_9GAMM</name>
<feature type="domain" description="Metallo-beta-lactamase" evidence="14">
    <location>
        <begin position="44"/>
        <end position="219"/>
    </location>
</feature>
<keyword evidence="8 13" id="KW-0732">Signal</keyword>
<evidence type="ECO:0000256" key="10">
    <source>
        <dbReference type="ARBA" id="ARBA00022801"/>
    </source>
</evidence>
<dbReference type="EMBL" id="BAABJZ010000104">
    <property type="protein sequence ID" value="GAA4901303.1"/>
    <property type="molecule type" value="Genomic_DNA"/>
</dbReference>
<dbReference type="PANTHER" id="PTHR42951">
    <property type="entry name" value="METALLO-BETA-LACTAMASE DOMAIN-CONTAINING"/>
    <property type="match status" value="1"/>
</dbReference>
<keyword evidence="9" id="KW-0574">Periplasm</keyword>
<evidence type="ECO:0000256" key="7">
    <source>
        <dbReference type="ARBA" id="ARBA00022723"/>
    </source>
</evidence>
<dbReference type="InterPro" id="IPR001279">
    <property type="entry name" value="Metallo-B-lactamas"/>
</dbReference>
<keyword evidence="10" id="KW-0378">Hydrolase</keyword>
<keyword evidence="16" id="KW-1185">Reference proteome</keyword>
<dbReference type="CDD" id="cd16282">
    <property type="entry name" value="metallo-hydrolase-like_MBL-fold"/>
    <property type="match status" value="1"/>
</dbReference>
<keyword evidence="12" id="KW-0046">Antibiotic resistance</keyword>
<dbReference type="Proteomes" id="UP001499988">
    <property type="component" value="Unassembled WGS sequence"/>
</dbReference>
<accession>A0ABP9FFG5</accession>
<comment type="subcellular location">
    <subcellularLocation>
        <location evidence="3">Periplasm</location>
    </subcellularLocation>
</comment>
<evidence type="ECO:0000313" key="15">
    <source>
        <dbReference type="EMBL" id="GAA4901303.1"/>
    </source>
</evidence>
<protein>
    <recommendedName>
        <fullName evidence="6">beta-lactamase</fullName>
        <ecNumber evidence="6">3.5.2.6</ecNumber>
    </recommendedName>
</protein>
<evidence type="ECO:0000256" key="9">
    <source>
        <dbReference type="ARBA" id="ARBA00022764"/>
    </source>
</evidence>
<comment type="subunit">
    <text evidence="5">Monomer.</text>
</comment>
<evidence type="ECO:0000313" key="16">
    <source>
        <dbReference type="Proteomes" id="UP001499988"/>
    </source>
</evidence>
<dbReference type="InterPro" id="IPR001018">
    <property type="entry name" value="Beta-lactamase_class-B_CS"/>
</dbReference>
<keyword evidence="11" id="KW-0862">Zinc</keyword>
<dbReference type="RefSeq" id="WP_345337188.1">
    <property type="nucleotide sequence ID" value="NZ_BAABJZ010000104.1"/>
</dbReference>
<evidence type="ECO:0000256" key="8">
    <source>
        <dbReference type="ARBA" id="ARBA00022729"/>
    </source>
</evidence>
<comment type="caution">
    <text evidence="15">The sequence shown here is derived from an EMBL/GenBank/DDBJ whole genome shotgun (WGS) entry which is preliminary data.</text>
</comment>
<proteinExistence type="inferred from homology"/>
<feature type="chain" id="PRO_5045785771" description="beta-lactamase" evidence="13">
    <location>
        <begin position="25"/>
        <end position="286"/>
    </location>
</feature>
<evidence type="ECO:0000256" key="4">
    <source>
        <dbReference type="ARBA" id="ARBA00005250"/>
    </source>
</evidence>
<evidence type="ECO:0000256" key="11">
    <source>
        <dbReference type="ARBA" id="ARBA00022833"/>
    </source>
</evidence>
<evidence type="ECO:0000256" key="3">
    <source>
        <dbReference type="ARBA" id="ARBA00004418"/>
    </source>
</evidence>
<evidence type="ECO:0000256" key="13">
    <source>
        <dbReference type="SAM" id="SignalP"/>
    </source>
</evidence>
<dbReference type="PROSITE" id="PS00743">
    <property type="entry name" value="BETA_LACTAMASE_B_1"/>
    <property type="match status" value="1"/>
</dbReference>
<evidence type="ECO:0000256" key="1">
    <source>
        <dbReference type="ARBA" id="ARBA00001526"/>
    </source>
</evidence>
<dbReference type="InterPro" id="IPR050855">
    <property type="entry name" value="NDM-1-like"/>
</dbReference>
<evidence type="ECO:0000256" key="12">
    <source>
        <dbReference type="ARBA" id="ARBA00023251"/>
    </source>
</evidence>
<comment type="catalytic activity">
    <reaction evidence="1">
        <text>a beta-lactam + H2O = a substituted beta-amino acid</text>
        <dbReference type="Rhea" id="RHEA:20401"/>
        <dbReference type="ChEBI" id="CHEBI:15377"/>
        <dbReference type="ChEBI" id="CHEBI:35627"/>
        <dbReference type="ChEBI" id="CHEBI:140347"/>
        <dbReference type="EC" id="3.5.2.6"/>
    </reaction>
</comment>
<comment type="similarity">
    <text evidence="4">Belongs to the metallo-beta-lactamase superfamily. Class-B beta-lactamase family.</text>
</comment>
<gene>
    <name evidence="15" type="ORF">GCM10023333_39120</name>
</gene>
<organism evidence="15 16">
    <name type="scientific">Ferrimonas pelagia</name>
    <dbReference type="NCBI Taxonomy" id="1177826"/>
    <lineage>
        <taxon>Bacteria</taxon>
        <taxon>Pseudomonadati</taxon>
        <taxon>Pseudomonadota</taxon>
        <taxon>Gammaproteobacteria</taxon>
        <taxon>Alteromonadales</taxon>
        <taxon>Ferrimonadaceae</taxon>
        <taxon>Ferrimonas</taxon>
    </lineage>
</organism>
<feature type="signal peptide" evidence="13">
    <location>
        <begin position="1"/>
        <end position="24"/>
    </location>
</feature>
<sequence length="286" mass="32158">MLRLIPLLLLIVSASIGASGEHFAQAEIRSQKLAEGIFMLTGQGGNIGVSAGKDGLLIIDDQFAPLADKIQAELNTLHPASAGRPDYVINTHHHSDHTGGNRHFAQQGVLMAHRNVRRHLQSEGETDVTALPVLTFEQGLELHYNGDTVRIMHLGPGHTDGDAVILFEQANVLHMGDLMFKDRFPYIDHQHGGSVRAYLQRIEQVLPWCDDDTKIIPGHGDLADRQDLARFMLMLQESLDWAQQMSGQPEAQWHQQGLPSALENWSWSFISQERWIDTLWRELQEY</sequence>